<feature type="transmembrane region" description="Helical" evidence="6">
    <location>
        <begin position="293"/>
        <end position="315"/>
    </location>
</feature>
<evidence type="ECO:0000313" key="9">
    <source>
        <dbReference type="Proteomes" id="UP001552427"/>
    </source>
</evidence>
<dbReference type="Pfam" id="PF07690">
    <property type="entry name" value="MFS_1"/>
    <property type="match status" value="1"/>
</dbReference>
<accession>A0ABV3HJH2</accession>
<dbReference type="InterPro" id="IPR036259">
    <property type="entry name" value="MFS_trans_sf"/>
</dbReference>
<evidence type="ECO:0000259" key="7">
    <source>
        <dbReference type="PROSITE" id="PS50850"/>
    </source>
</evidence>
<dbReference type="SUPFAM" id="SSF103473">
    <property type="entry name" value="MFS general substrate transporter"/>
    <property type="match status" value="1"/>
</dbReference>
<evidence type="ECO:0000256" key="1">
    <source>
        <dbReference type="ARBA" id="ARBA00004651"/>
    </source>
</evidence>
<feature type="transmembrane region" description="Helical" evidence="6">
    <location>
        <begin position="356"/>
        <end position="376"/>
    </location>
</feature>
<reference evidence="8 9" key="1">
    <citation type="submission" date="2024-06" db="EMBL/GenBank/DDBJ databases">
        <title>The Natural Products Discovery Center: Release of the First 8490 Sequenced Strains for Exploring Actinobacteria Biosynthetic Diversity.</title>
        <authorList>
            <person name="Kalkreuter E."/>
            <person name="Kautsar S.A."/>
            <person name="Yang D."/>
            <person name="Bader C.D."/>
            <person name="Teijaro C.N."/>
            <person name="Fluegel L."/>
            <person name="Davis C.M."/>
            <person name="Simpson J.R."/>
            <person name="Lauterbach L."/>
            <person name="Steele A.D."/>
            <person name="Gui C."/>
            <person name="Meng S."/>
            <person name="Li G."/>
            <person name="Viehrig K."/>
            <person name="Ye F."/>
            <person name="Su P."/>
            <person name="Kiefer A.F."/>
            <person name="Nichols A."/>
            <person name="Cepeda A.J."/>
            <person name="Yan W."/>
            <person name="Fan B."/>
            <person name="Jiang Y."/>
            <person name="Adhikari A."/>
            <person name="Zheng C.-J."/>
            <person name="Schuster L."/>
            <person name="Cowan T.M."/>
            <person name="Smanski M.J."/>
            <person name="Chevrette M.G."/>
            <person name="De Carvalho L.P.S."/>
            <person name="Shen B."/>
        </authorList>
    </citation>
    <scope>NUCLEOTIDE SEQUENCE [LARGE SCALE GENOMIC DNA]</scope>
    <source>
        <strain evidence="8 9">NPDC049574</strain>
    </source>
</reference>
<dbReference type="EMBL" id="JBFARM010000019">
    <property type="protein sequence ID" value="MEV4292654.1"/>
    <property type="molecule type" value="Genomic_DNA"/>
</dbReference>
<feature type="domain" description="Major facilitator superfamily (MFS) profile" evidence="7">
    <location>
        <begin position="7"/>
        <end position="380"/>
    </location>
</feature>
<evidence type="ECO:0000256" key="5">
    <source>
        <dbReference type="ARBA" id="ARBA00023136"/>
    </source>
</evidence>
<evidence type="ECO:0000313" key="8">
    <source>
        <dbReference type="EMBL" id="MEV4292654.1"/>
    </source>
</evidence>
<feature type="transmembrane region" description="Helical" evidence="6">
    <location>
        <begin position="73"/>
        <end position="96"/>
    </location>
</feature>
<comment type="subcellular location">
    <subcellularLocation>
        <location evidence="1">Cell membrane</location>
        <topology evidence="1">Multi-pass membrane protein</topology>
    </subcellularLocation>
</comment>
<dbReference type="Proteomes" id="UP001552427">
    <property type="component" value="Unassembled WGS sequence"/>
</dbReference>
<dbReference type="InterPro" id="IPR011701">
    <property type="entry name" value="MFS"/>
</dbReference>
<gene>
    <name evidence="8" type="ORF">AB0K40_44710</name>
</gene>
<evidence type="ECO:0000256" key="6">
    <source>
        <dbReference type="SAM" id="Phobius"/>
    </source>
</evidence>
<feature type="transmembrane region" description="Helical" evidence="6">
    <location>
        <begin position="202"/>
        <end position="225"/>
    </location>
</feature>
<sequence length="397" mass="38956">MKQGLFVPAMLMVSVFVVGTSEYLIAGLLPQVAADLDVTLSTAGHAVTAYALGVVAGGPLVTIATVRLPRKGLALGLLVLFAAGNAICAFAGSYGVLIAGRVVASLSHAAFLTLALMLTVRAVAPERVGTAIAVVGSGFSAATLLGVPVGVLVGDGAGWRAPFAGLAVLALAAVALLAVVLPREAAPDTSVAAELRTMLRRPVPVVIATTAVGLAATSTVFTYLAPALSRITGFAPAAVSALLLVYGVGGLAGGLVAGRLADRSLPATVRGTFAGLAVVLALFPFALGWPVAAVAAVLAFGLLTSATTPVLQSLLLRHAGGAPTLAVSVNVCAFNIGIAAGSALGGGLVAADGLRWLGLAAAALALAALAVSYAAVPAARRQVSSTGGSVARARGRA</sequence>
<proteinExistence type="predicted"/>
<dbReference type="CDD" id="cd17324">
    <property type="entry name" value="MFS_NepI_like"/>
    <property type="match status" value="1"/>
</dbReference>
<comment type="caution">
    <text evidence="8">The sequence shown here is derived from an EMBL/GenBank/DDBJ whole genome shotgun (WGS) entry which is preliminary data.</text>
</comment>
<keyword evidence="3 6" id="KW-0812">Transmembrane</keyword>
<name>A0ABV3HJH2_9ACTN</name>
<feature type="transmembrane region" description="Helical" evidence="6">
    <location>
        <begin position="131"/>
        <end position="153"/>
    </location>
</feature>
<dbReference type="PANTHER" id="PTHR43124">
    <property type="entry name" value="PURINE EFFLUX PUMP PBUE"/>
    <property type="match status" value="1"/>
</dbReference>
<feature type="transmembrane region" description="Helical" evidence="6">
    <location>
        <begin position="269"/>
        <end position="287"/>
    </location>
</feature>
<dbReference type="InterPro" id="IPR020846">
    <property type="entry name" value="MFS_dom"/>
</dbReference>
<feature type="transmembrane region" description="Helical" evidence="6">
    <location>
        <begin position="102"/>
        <end position="124"/>
    </location>
</feature>
<evidence type="ECO:0000256" key="2">
    <source>
        <dbReference type="ARBA" id="ARBA00022475"/>
    </source>
</evidence>
<keyword evidence="5 6" id="KW-0472">Membrane</keyword>
<feature type="transmembrane region" description="Helical" evidence="6">
    <location>
        <begin position="46"/>
        <end position="66"/>
    </location>
</feature>
<evidence type="ECO:0000256" key="4">
    <source>
        <dbReference type="ARBA" id="ARBA00022989"/>
    </source>
</evidence>
<dbReference type="PANTHER" id="PTHR43124:SF8">
    <property type="entry name" value="INNER MEMBRANE TRANSPORT PROTEIN YDHP"/>
    <property type="match status" value="1"/>
</dbReference>
<dbReference type="Gene3D" id="1.20.1250.20">
    <property type="entry name" value="MFS general substrate transporter like domains"/>
    <property type="match status" value="2"/>
</dbReference>
<protein>
    <submittedName>
        <fullName evidence="8">MFS transporter</fullName>
    </submittedName>
</protein>
<dbReference type="PROSITE" id="PS50850">
    <property type="entry name" value="MFS"/>
    <property type="match status" value="1"/>
</dbReference>
<feature type="transmembrane region" description="Helical" evidence="6">
    <location>
        <begin position="237"/>
        <end position="257"/>
    </location>
</feature>
<feature type="transmembrane region" description="Helical" evidence="6">
    <location>
        <begin position="159"/>
        <end position="181"/>
    </location>
</feature>
<keyword evidence="4 6" id="KW-1133">Transmembrane helix</keyword>
<organism evidence="8 9">
    <name type="scientific">Nonomuraea bangladeshensis</name>
    <dbReference type="NCBI Taxonomy" id="404385"/>
    <lineage>
        <taxon>Bacteria</taxon>
        <taxon>Bacillati</taxon>
        <taxon>Actinomycetota</taxon>
        <taxon>Actinomycetes</taxon>
        <taxon>Streptosporangiales</taxon>
        <taxon>Streptosporangiaceae</taxon>
        <taxon>Nonomuraea</taxon>
    </lineage>
</organism>
<keyword evidence="2" id="KW-1003">Cell membrane</keyword>
<dbReference type="RefSeq" id="WP_364463053.1">
    <property type="nucleotide sequence ID" value="NZ_JBFARM010000019.1"/>
</dbReference>
<keyword evidence="9" id="KW-1185">Reference proteome</keyword>
<dbReference type="InterPro" id="IPR050189">
    <property type="entry name" value="MFS_Efflux_Transporters"/>
</dbReference>
<evidence type="ECO:0000256" key="3">
    <source>
        <dbReference type="ARBA" id="ARBA00022692"/>
    </source>
</evidence>
<feature type="transmembrane region" description="Helical" evidence="6">
    <location>
        <begin position="327"/>
        <end position="350"/>
    </location>
</feature>
<feature type="transmembrane region" description="Helical" evidence="6">
    <location>
        <begin position="5"/>
        <end position="26"/>
    </location>
</feature>